<dbReference type="AlphaFoldDB" id="A0A4R2MA63"/>
<gene>
    <name evidence="5" type="ORF">EV684_105288</name>
</gene>
<protein>
    <submittedName>
        <fullName evidence="5">TonB-dependent receptor-like protein</fullName>
    </submittedName>
</protein>
<accession>A0A4R2MA63</accession>
<comment type="caution">
    <text evidence="5">The sequence shown here is derived from an EMBL/GenBank/DDBJ whole genome shotgun (WGS) entry which is preliminary data.</text>
</comment>
<organism evidence="5 6">
    <name type="scientific">Rubrivivax gelatinosus</name>
    <name type="common">Rhodocyclus gelatinosus</name>
    <name type="synonym">Rhodopseudomonas gelatinosa</name>
    <dbReference type="NCBI Taxonomy" id="28068"/>
    <lineage>
        <taxon>Bacteria</taxon>
        <taxon>Pseudomonadati</taxon>
        <taxon>Pseudomonadota</taxon>
        <taxon>Betaproteobacteria</taxon>
        <taxon>Burkholderiales</taxon>
        <taxon>Sphaerotilaceae</taxon>
        <taxon>Rubrivivax</taxon>
    </lineage>
</organism>
<evidence type="ECO:0000259" key="4">
    <source>
        <dbReference type="Pfam" id="PF00593"/>
    </source>
</evidence>
<name>A0A4R2MA63_RUBGE</name>
<sequence length="509" mass="56290">MAADSINNPTNGASIVQVRHRFAAAGNRDTNTDNNTYDLSAGLRGRVMDKVDVEFGLRETESQYYELGRNYIVRPLAEQYINSGKYLLTDPYSADEEVLNSIKATINRDAVTNTKQAFGTAQFDLFKLGGGTAAALVGFEYRKEVFSDQYDSLQEAGVIEGAAGNSSAGERNVKALYGELVMPVTKTFETSVAARYERYSDYGSDFSPKIAAKWKVLPSLSLRGSIARGFRAPSLSVLNQKTTFSAESVDDLQTCLAFGGSAQYCSENLVQVNTYDQANAELDSEKSKQWSMGLVWDATQNVSFKADYWSIEIEDAIGQVDAQDIIDRDNGDDPRPIPAGLGIVRNPDGSIESIFTGWANEGTIKTRGVDLDLMWNVGMGSAGKMRMDYRYSRLLSRKDDGDQFAGTLGLPKHRATLAHAWTKGPVTVTWNVNFIGKNEDNADDHVGGYTTHDLQLDWDTPIKGGTFIVGAANAFDKEPTLVDYDGRNFNFYLYDSYGRTWYARYKQSF</sequence>
<dbReference type="PANTHER" id="PTHR47234:SF2">
    <property type="entry name" value="TONB-DEPENDENT RECEPTOR"/>
    <property type="match status" value="1"/>
</dbReference>
<keyword evidence="3" id="KW-0998">Cell outer membrane</keyword>
<dbReference type="PANTHER" id="PTHR47234">
    <property type="match status" value="1"/>
</dbReference>
<keyword evidence="5" id="KW-0675">Receptor</keyword>
<reference evidence="5 6" key="1">
    <citation type="submission" date="2019-03" db="EMBL/GenBank/DDBJ databases">
        <title>Genomic Encyclopedia of Type Strains, Phase IV (KMG-IV): sequencing the most valuable type-strain genomes for metagenomic binning, comparative biology and taxonomic classification.</title>
        <authorList>
            <person name="Goeker M."/>
        </authorList>
    </citation>
    <scope>NUCLEOTIDE SEQUENCE [LARGE SCALE GENOMIC DNA]</scope>
    <source>
        <strain evidence="5 6">DSM 1709</strain>
    </source>
</reference>
<keyword evidence="2" id="KW-0472">Membrane</keyword>
<dbReference type="Pfam" id="PF00593">
    <property type="entry name" value="TonB_dep_Rec_b-barrel"/>
    <property type="match status" value="1"/>
</dbReference>
<dbReference type="RefSeq" id="WP_165908454.1">
    <property type="nucleotide sequence ID" value="NZ_CP181386.1"/>
</dbReference>
<evidence type="ECO:0000256" key="1">
    <source>
        <dbReference type="ARBA" id="ARBA00004442"/>
    </source>
</evidence>
<proteinExistence type="predicted"/>
<dbReference type="EMBL" id="SLXD01000005">
    <property type="protein sequence ID" value="TCP03121.1"/>
    <property type="molecule type" value="Genomic_DNA"/>
</dbReference>
<evidence type="ECO:0000256" key="2">
    <source>
        <dbReference type="ARBA" id="ARBA00023136"/>
    </source>
</evidence>
<feature type="domain" description="TonB-dependent receptor-like beta-barrel" evidence="4">
    <location>
        <begin position="31"/>
        <end position="472"/>
    </location>
</feature>
<dbReference type="SUPFAM" id="SSF56935">
    <property type="entry name" value="Porins"/>
    <property type="match status" value="1"/>
</dbReference>
<dbReference type="Proteomes" id="UP000295106">
    <property type="component" value="Unassembled WGS sequence"/>
</dbReference>
<dbReference type="GO" id="GO:0009279">
    <property type="term" value="C:cell outer membrane"/>
    <property type="evidence" value="ECO:0007669"/>
    <property type="project" value="UniProtKB-SubCell"/>
</dbReference>
<evidence type="ECO:0000313" key="6">
    <source>
        <dbReference type="Proteomes" id="UP000295106"/>
    </source>
</evidence>
<dbReference type="InterPro" id="IPR000531">
    <property type="entry name" value="Beta-barrel_TonB"/>
</dbReference>
<dbReference type="Gene3D" id="2.40.170.20">
    <property type="entry name" value="TonB-dependent receptor, beta-barrel domain"/>
    <property type="match status" value="1"/>
</dbReference>
<dbReference type="InterPro" id="IPR036942">
    <property type="entry name" value="Beta-barrel_TonB_sf"/>
</dbReference>
<dbReference type="GeneID" id="99684444"/>
<evidence type="ECO:0000313" key="5">
    <source>
        <dbReference type="EMBL" id="TCP03121.1"/>
    </source>
</evidence>
<evidence type="ECO:0000256" key="3">
    <source>
        <dbReference type="ARBA" id="ARBA00023237"/>
    </source>
</evidence>
<comment type="subcellular location">
    <subcellularLocation>
        <location evidence="1">Cell outer membrane</location>
    </subcellularLocation>
</comment>